<feature type="region of interest" description="Disordered" evidence="2">
    <location>
        <begin position="182"/>
        <end position="212"/>
    </location>
</feature>
<protein>
    <submittedName>
        <fullName evidence="3">Uncharacterized protein</fullName>
    </submittedName>
</protein>
<comment type="caution">
    <text evidence="3">The sequence shown here is derived from an EMBL/GenBank/DDBJ whole genome shotgun (WGS) entry which is preliminary data.</text>
</comment>
<proteinExistence type="predicted"/>
<organism evidence="3 4">
    <name type="scientific">Orchesella dallaii</name>
    <dbReference type="NCBI Taxonomy" id="48710"/>
    <lineage>
        <taxon>Eukaryota</taxon>
        <taxon>Metazoa</taxon>
        <taxon>Ecdysozoa</taxon>
        <taxon>Arthropoda</taxon>
        <taxon>Hexapoda</taxon>
        <taxon>Collembola</taxon>
        <taxon>Entomobryomorpha</taxon>
        <taxon>Entomobryoidea</taxon>
        <taxon>Orchesellidae</taxon>
        <taxon>Orchesellinae</taxon>
        <taxon>Orchesella</taxon>
    </lineage>
</organism>
<evidence type="ECO:0000313" key="3">
    <source>
        <dbReference type="EMBL" id="CAL8131206.1"/>
    </source>
</evidence>
<keyword evidence="4" id="KW-1185">Reference proteome</keyword>
<evidence type="ECO:0000313" key="4">
    <source>
        <dbReference type="Proteomes" id="UP001642540"/>
    </source>
</evidence>
<evidence type="ECO:0000256" key="1">
    <source>
        <dbReference type="SAM" id="Coils"/>
    </source>
</evidence>
<dbReference type="EMBL" id="CAXLJM020000086">
    <property type="protein sequence ID" value="CAL8131206.1"/>
    <property type="molecule type" value="Genomic_DNA"/>
</dbReference>
<feature type="compositionally biased region" description="Low complexity" evidence="2">
    <location>
        <begin position="190"/>
        <end position="207"/>
    </location>
</feature>
<accession>A0ABP1RMW0</accession>
<reference evidence="3 4" key="1">
    <citation type="submission" date="2024-08" db="EMBL/GenBank/DDBJ databases">
        <authorList>
            <person name="Cucini C."/>
            <person name="Frati F."/>
        </authorList>
    </citation>
    <scope>NUCLEOTIDE SEQUENCE [LARGE SCALE GENOMIC DNA]</scope>
</reference>
<gene>
    <name evidence="3" type="ORF">ODALV1_LOCUS24074</name>
</gene>
<dbReference type="Proteomes" id="UP001642540">
    <property type="component" value="Unassembled WGS sequence"/>
</dbReference>
<keyword evidence="1" id="KW-0175">Coiled coil</keyword>
<sequence>MEGEQDSEGMFQYIDVSEVYPRVVMERDALNQQIQRRDVSIQEITQQRDALIHGMQQGDAFIQELQRQRHALNVELQLRDKLIQEMKERELLNYRIISDLEDQKKFQINQDVKLEAMQTANTSMKKERDEYKEKYEELKRQLEQKCAHDSPQEEIANLLQLPQQVDTNVPSSTLIDEEDAAVDSSGGNAVLSPDSSSVGPLSSISESYGKRDELNDLQKPARLSATAGKGEVAVAGGKPTIKPFLIRKLISTPFQYVGILACCIKRRMQELLTIPAPKRARTLSSVVASL</sequence>
<name>A0ABP1RMW0_9HEXA</name>
<feature type="coiled-coil region" evidence="1">
    <location>
        <begin position="114"/>
        <end position="148"/>
    </location>
</feature>
<evidence type="ECO:0000256" key="2">
    <source>
        <dbReference type="SAM" id="MobiDB-lite"/>
    </source>
</evidence>